<feature type="compositionally biased region" description="Polar residues" evidence="1">
    <location>
        <begin position="402"/>
        <end position="414"/>
    </location>
</feature>
<dbReference type="GeneID" id="27690584"/>
<name>A0A0L0H9V8_SPIPD</name>
<protein>
    <submittedName>
        <fullName evidence="2">Uncharacterized protein</fullName>
    </submittedName>
</protein>
<feature type="compositionally biased region" description="Polar residues" evidence="1">
    <location>
        <begin position="377"/>
        <end position="389"/>
    </location>
</feature>
<evidence type="ECO:0000313" key="3">
    <source>
        <dbReference type="Proteomes" id="UP000053201"/>
    </source>
</evidence>
<accession>A0A0L0H9V8</accession>
<dbReference type="VEuPathDB" id="FungiDB:SPPG_07364"/>
<proteinExistence type="predicted"/>
<dbReference type="OrthoDB" id="2130440at2759"/>
<sequence>MSISVAKPLGPSNFASPAMTSNVKPRRKPVNYEKLTISTARSEDNPVSAPEATSLTESALVHPSPMVGLGSPDFEKKNASQASVRSLQSLASRSEMHSARSTNHSPLPPPPRIASANMTRTTPSPKIIVDSERPISASLGHLFDAARRPPSPMGARIPKKDAKDLSKSAPNLTQSPMSSTDDSLSAKLALETDPQKRELLELKHLCESLQKEKEQLLTKYRRRAHFGVAKFTDDPNFAEEFRKLTEEAEARKREHLDLHAAIELLMRRIMALEKQVVGLGAQPVTKTDVSLSEAKLNDITHGVWQHQDTIKAKVEASTAKTASVMADIQAKTREIRRHLKLPVSEDVAQSEIVQGQEQSESIAASAAEPAEPRPASGMTSESTTVPANEQESESAAVETAGAQPTSEVDFTKTTIGPLAKEPQSAVPSVAEQLNLQPESEVDSNSTANSPPKKEGEDSKSATPKDFADDLLAIMNDFGF</sequence>
<dbReference type="Proteomes" id="UP000053201">
    <property type="component" value="Unassembled WGS sequence"/>
</dbReference>
<dbReference type="RefSeq" id="XP_016605483.1">
    <property type="nucleotide sequence ID" value="XM_016755528.1"/>
</dbReference>
<feature type="region of interest" description="Disordered" evidence="1">
    <location>
        <begin position="143"/>
        <end position="181"/>
    </location>
</feature>
<keyword evidence="3" id="KW-1185">Reference proteome</keyword>
<dbReference type="AlphaFoldDB" id="A0A0L0H9V8"/>
<gene>
    <name evidence="2" type="ORF">SPPG_07364</name>
</gene>
<feature type="compositionally biased region" description="Polar residues" evidence="1">
    <location>
        <begin position="13"/>
        <end position="23"/>
    </location>
</feature>
<reference evidence="2 3" key="1">
    <citation type="submission" date="2009-08" db="EMBL/GenBank/DDBJ databases">
        <title>The Genome Sequence of Spizellomyces punctatus strain DAOM BR117.</title>
        <authorList>
            <consortium name="The Broad Institute Genome Sequencing Platform"/>
            <person name="Russ C."/>
            <person name="Cuomo C."/>
            <person name="Shea T."/>
            <person name="Young S.K."/>
            <person name="Zeng Q."/>
            <person name="Koehrsen M."/>
            <person name="Haas B."/>
            <person name="Borodovsky M."/>
            <person name="Guigo R."/>
            <person name="Alvarado L."/>
            <person name="Berlin A."/>
            <person name="Bochicchio J."/>
            <person name="Borenstein D."/>
            <person name="Chapman S."/>
            <person name="Chen Z."/>
            <person name="Engels R."/>
            <person name="Freedman E."/>
            <person name="Gellesch M."/>
            <person name="Goldberg J."/>
            <person name="Griggs A."/>
            <person name="Gujja S."/>
            <person name="Heiman D."/>
            <person name="Hepburn T."/>
            <person name="Howarth C."/>
            <person name="Jen D."/>
            <person name="Larson L."/>
            <person name="Lewis B."/>
            <person name="Mehta T."/>
            <person name="Park D."/>
            <person name="Pearson M."/>
            <person name="Roberts A."/>
            <person name="Saif S."/>
            <person name="Shenoy N."/>
            <person name="Sisk P."/>
            <person name="Stolte C."/>
            <person name="Sykes S."/>
            <person name="Thomson T."/>
            <person name="Walk T."/>
            <person name="White J."/>
            <person name="Yandava C."/>
            <person name="Burger G."/>
            <person name="Gray M.W."/>
            <person name="Holland P.W.H."/>
            <person name="King N."/>
            <person name="Lang F.B.F."/>
            <person name="Roger A.J."/>
            <person name="Ruiz-Trillo I."/>
            <person name="Lander E."/>
            <person name="Nusbaum C."/>
        </authorList>
    </citation>
    <scope>NUCLEOTIDE SEQUENCE [LARGE SCALE GENOMIC DNA]</scope>
    <source>
        <strain evidence="2 3">DAOM BR117</strain>
    </source>
</reference>
<evidence type="ECO:0000256" key="1">
    <source>
        <dbReference type="SAM" id="MobiDB-lite"/>
    </source>
</evidence>
<feature type="compositionally biased region" description="Polar residues" evidence="1">
    <location>
        <begin position="79"/>
        <end position="92"/>
    </location>
</feature>
<evidence type="ECO:0000313" key="2">
    <source>
        <dbReference type="EMBL" id="KNC97443.1"/>
    </source>
</evidence>
<feature type="compositionally biased region" description="Low complexity" evidence="1">
    <location>
        <begin position="359"/>
        <end position="376"/>
    </location>
</feature>
<feature type="compositionally biased region" description="Polar residues" evidence="1">
    <location>
        <begin position="431"/>
        <end position="449"/>
    </location>
</feature>
<feature type="region of interest" description="Disordered" evidence="1">
    <location>
        <begin position="1"/>
        <end position="119"/>
    </location>
</feature>
<dbReference type="InParanoid" id="A0A0L0H9V8"/>
<organism evidence="2 3">
    <name type="scientific">Spizellomyces punctatus (strain DAOM BR117)</name>
    <dbReference type="NCBI Taxonomy" id="645134"/>
    <lineage>
        <taxon>Eukaryota</taxon>
        <taxon>Fungi</taxon>
        <taxon>Fungi incertae sedis</taxon>
        <taxon>Chytridiomycota</taxon>
        <taxon>Chytridiomycota incertae sedis</taxon>
        <taxon>Chytridiomycetes</taxon>
        <taxon>Spizellomycetales</taxon>
        <taxon>Spizellomycetaceae</taxon>
        <taxon>Spizellomyces</taxon>
    </lineage>
</organism>
<feature type="compositionally biased region" description="Polar residues" evidence="1">
    <location>
        <begin position="168"/>
        <end position="181"/>
    </location>
</feature>
<dbReference type="EMBL" id="KQ257464">
    <property type="protein sequence ID" value="KNC97443.1"/>
    <property type="molecule type" value="Genomic_DNA"/>
</dbReference>
<feature type="region of interest" description="Disordered" evidence="1">
    <location>
        <begin position="346"/>
        <end position="466"/>
    </location>
</feature>